<keyword evidence="1" id="KW-0472">Membrane</keyword>
<keyword evidence="1" id="KW-1133">Transmembrane helix</keyword>
<feature type="transmembrane region" description="Helical" evidence="1">
    <location>
        <begin position="47"/>
        <end position="73"/>
    </location>
</feature>
<feature type="transmembrane region" description="Helical" evidence="1">
    <location>
        <begin position="140"/>
        <end position="157"/>
    </location>
</feature>
<protein>
    <submittedName>
        <fullName evidence="2">Putative paraquat-inducible protein A</fullName>
    </submittedName>
</protein>
<gene>
    <name evidence="2" type="ORF">PITCH_A680011</name>
</gene>
<evidence type="ECO:0000313" key="2">
    <source>
        <dbReference type="EMBL" id="SPD75612.1"/>
    </source>
</evidence>
<feature type="transmembrane region" description="Helical" evidence="1">
    <location>
        <begin position="169"/>
        <end position="188"/>
    </location>
</feature>
<proteinExistence type="predicted"/>
<dbReference type="EMBL" id="OJIN01000212">
    <property type="protein sequence ID" value="SPD75612.1"/>
    <property type="molecule type" value="Genomic_DNA"/>
</dbReference>
<sequence length="221" mass="23665">MTEDIIACPDCDLLQRIPEIPPGGKACCLRCGHIIAQNKPDSLGRTLALTFAAAIVLVIANVTPLMGLSAVGRHASTTILGGGLKVWLQGEEITAMLVAFCTVVAPATYIACMLTLLLAVKRRPAPSWVGILLRASKFNYPWAMVEVMMLGILVALIKIADLATVVPGIGMYAVGALIILFAGISVNFDPNEVWNRIRWADGKYPQVSASKEHLNPEMTGQ</sequence>
<dbReference type="AlphaFoldDB" id="A0A445N1N7"/>
<reference evidence="2" key="1">
    <citation type="submission" date="2018-01" db="EMBL/GenBank/DDBJ databases">
        <authorList>
            <person name="Regsiter A."/>
            <person name="William W."/>
        </authorList>
    </citation>
    <scope>NUCLEOTIDE SEQUENCE</scope>
    <source>
        <strain evidence="2">TRIP AH-1</strain>
    </source>
</reference>
<dbReference type="InterPro" id="IPR007498">
    <property type="entry name" value="PqiA-like"/>
</dbReference>
<organism evidence="2">
    <name type="scientific">uncultured Desulfobacterium sp</name>
    <dbReference type="NCBI Taxonomy" id="201089"/>
    <lineage>
        <taxon>Bacteria</taxon>
        <taxon>Pseudomonadati</taxon>
        <taxon>Thermodesulfobacteriota</taxon>
        <taxon>Desulfobacteria</taxon>
        <taxon>Desulfobacterales</taxon>
        <taxon>Desulfobacteriaceae</taxon>
        <taxon>Desulfobacterium</taxon>
        <taxon>environmental samples</taxon>
    </lineage>
</organism>
<keyword evidence="1" id="KW-0812">Transmembrane</keyword>
<accession>A0A445N1N7</accession>
<evidence type="ECO:0000256" key="1">
    <source>
        <dbReference type="SAM" id="Phobius"/>
    </source>
</evidence>
<name>A0A445N1N7_9BACT</name>
<dbReference type="Pfam" id="PF04403">
    <property type="entry name" value="PqiA"/>
    <property type="match status" value="1"/>
</dbReference>
<feature type="transmembrane region" description="Helical" evidence="1">
    <location>
        <begin position="93"/>
        <end position="119"/>
    </location>
</feature>